<feature type="transmembrane region" description="Helical" evidence="7">
    <location>
        <begin position="88"/>
        <end position="107"/>
    </location>
</feature>
<dbReference type="Proteomes" id="UP000664859">
    <property type="component" value="Unassembled WGS sequence"/>
</dbReference>
<dbReference type="GO" id="GO:0016020">
    <property type="term" value="C:membrane"/>
    <property type="evidence" value="ECO:0007669"/>
    <property type="project" value="UniProtKB-SubCell"/>
</dbReference>
<evidence type="ECO:0000256" key="1">
    <source>
        <dbReference type="ARBA" id="ARBA00004141"/>
    </source>
</evidence>
<dbReference type="PANTHER" id="PTHR12300:SF161">
    <property type="entry name" value="RECEPTOR EXPRESSION-ENHANCING PROTEIN"/>
    <property type="match status" value="1"/>
</dbReference>
<comment type="similarity">
    <text evidence="2 6">Belongs to the DP1 family.</text>
</comment>
<evidence type="ECO:0000256" key="4">
    <source>
        <dbReference type="ARBA" id="ARBA00022989"/>
    </source>
</evidence>
<dbReference type="InterPro" id="IPR004345">
    <property type="entry name" value="TB2_DP1_HVA22"/>
</dbReference>
<evidence type="ECO:0000256" key="5">
    <source>
        <dbReference type="ARBA" id="ARBA00023136"/>
    </source>
</evidence>
<feature type="transmembrane region" description="Helical" evidence="7">
    <location>
        <begin position="119"/>
        <end position="140"/>
    </location>
</feature>
<evidence type="ECO:0000256" key="3">
    <source>
        <dbReference type="ARBA" id="ARBA00022692"/>
    </source>
</evidence>
<evidence type="ECO:0000256" key="2">
    <source>
        <dbReference type="ARBA" id="ARBA00008573"/>
    </source>
</evidence>
<dbReference type="EMBL" id="JAFCMP010000016">
    <property type="protein sequence ID" value="KAG5191652.1"/>
    <property type="molecule type" value="Genomic_DNA"/>
</dbReference>
<gene>
    <name evidence="8" type="ORF">JKP88DRAFT_352209</name>
</gene>
<dbReference type="AlphaFoldDB" id="A0A836CMB1"/>
<name>A0A836CMB1_9STRA</name>
<sequence>MEQVQDMLAKLRGFLDTAPGAPYLTKAEEATGVPKQLMVVGVLTLSSIAFAFVLGVASVCNLVGFVYPAYCSFKAIESTGSSQEDTQWLTYWVLYGCFSIVEVFQGLVNNLPFFYQFKFAFLLWCMLPSTRGASLLYASVLRDALRPLVKPKAT</sequence>
<keyword evidence="4 7" id="KW-1133">Transmembrane helix</keyword>
<evidence type="ECO:0000313" key="8">
    <source>
        <dbReference type="EMBL" id="KAG5191652.1"/>
    </source>
</evidence>
<proteinExistence type="inferred from homology"/>
<comment type="subcellular location">
    <subcellularLocation>
        <location evidence="1 6">Membrane</location>
        <topology evidence="1 6">Multi-pass membrane protein</topology>
    </subcellularLocation>
</comment>
<dbReference type="OrthoDB" id="10009287at2759"/>
<evidence type="ECO:0000313" key="9">
    <source>
        <dbReference type="Proteomes" id="UP000664859"/>
    </source>
</evidence>
<keyword evidence="9" id="KW-1185">Reference proteome</keyword>
<keyword evidence="5 7" id="KW-0472">Membrane</keyword>
<organism evidence="8 9">
    <name type="scientific">Tribonema minus</name>
    <dbReference type="NCBI Taxonomy" id="303371"/>
    <lineage>
        <taxon>Eukaryota</taxon>
        <taxon>Sar</taxon>
        <taxon>Stramenopiles</taxon>
        <taxon>Ochrophyta</taxon>
        <taxon>PX clade</taxon>
        <taxon>Xanthophyceae</taxon>
        <taxon>Tribonematales</taxon>
        <taxon>Tribonemataceae</taxon>
        <taxon>Tribonema</taxon>
    </lineage>
</organism>
<evidence type="ECO:0000256" key="7">
    <source>
        <dbReference type="SAM" id="Phobius"/>
    </source>
</evidence>
<evidence type="ECO:0000256" key="6">
    <source>
        <dbReference type="RuleBase" id="RU362006"/>
    </source>
</evidence>
<feature type="transmembrane region" description="Helical" evidence="7">
    <location>
        <begin position="37"/>
        <end position="67"/>
    </location>
</feature>
<accession>A0A836CMB1</accession>
<dbReference type="Pfam" id="PF03134">
    <property type="entry name" value="TB2_DP1_HVA22"/>
    <property type="match status" value="1"/>
</dbReference>
<dbReference type="PANTHER" id="PTHR12300">
    <property type="entry name" value="HVA22-LIKE PROTEINS"/>
    <property type="match status" value="1"/>
</dbReference>
<protein>
    <submittedName>
        <fullName evidence="8">TB2/DP1, HVA22 family-domain-containing protein</fullName>
    </submittedName>
</protein>
<keyword evidence="3 7" id="KW-0812">Transmembrane</keyword>
<reference evidence="8" key="1">
    <citation type="submission" date="2021-02" db="EMBL/GenBank/DDBJ databases">
        <title>First Annotated Genome of the Yellow-green Alga Tribonema minus.</title>
        <authorList>
            <person name="Mahan K.M."/>
        </authorList>
    </citation>
    <scope>NUCLEOTIDE SEQUENCE</scope>
    <source>
        <strain evidence="8">UTEX B ZZ1240</strain>
    </source>
</reference>
<comment type="caution">
    <text evidence="8">The sequence shown here is derived from an EMBL/GenBank/DDBJ whole genome shotgun (WGS) entry which is preliminary data.</text>
</comment>